<keyword evidence="4" id="KW-0029">Amino-acid transport</keyword>
<dbReference type="PRINTS" id="PR00337">
    <property type="entry name" value="LEUILEVALBP"/>
</dbReference>
<evidence type="ECO:0000256" key="4">
    <source>
        <dbReference type="ARBA" id="ARBA00022970"/>
    </source>
</evidence>
<feature type="signal peptide" evidence="5">
    <location>
        <begin position="1"/>
        <end position="32"/>
    </location>
</feature>
<dbReference type="InterPro" id="IPR006311">
    <property type="entry name" value="TAT_signal"/>
</dbReference>
<dbReference type="AlphaFoldDB" id="A0A7Y9IX12"/>
<dbReference type="PANTHER" id="PTHR30483:SF6">
    <property type="entry name" value="PERIPLASMIC BINDING PROTEIN OF ABC TRANSPORTER FOR NATURAL AMINO ACIDS"/>
    <property type="match status" value="1"/>
</dbReference>
<evidence type="ECO:0000256" key="2">
    <source>
        <dbReference type="ARBA" id="ARBA00022448"/>
    </source>
</evidence>
<dbReference type="Proteomes" id="UP000542125">
    <property type="component" value="Unassembled WGS sequence"/>
</dbReference>
<reference evidence="7 8" key="1">
    <citation type="submission" date="2020-07" db="EMBL/GenBank/DDBJ databases">
        <title>Genomic Encyclopedia of Type Strains, Phase IV (KMG-V): Genome sequencing to study the core and pangenomes of soil and plant-associated prokaryotes.</title>
        <authorList>
            <person name="Whitman W."/>
        </authorList>
    </citation>
    <scope>NUCLEOTIDE SEQUENCE [LARGE SCALE GENOMIC DNA]</scope>
    <source>
        <strain evidence="7 8">SAS40</strain>
    </source>
</reference>
<dbReference type="Pfam" id="PF13458">
    <property type="entry name" value="Peripla_BP_6"/>
    <property type="match status" value="1"/>
</dbReference>
<dbReference type="Gene3D" id="3.40.50.2300">
    <property type="match status" value="2"/>
</dbReference>
<dbReference type="PANTHER" id="PTHR30483">
    <property type="entry name" value="LEUCINE-SPECIFIC-BINDING PROTEIN"/>
    <property type="match status" value="1"/>
</dbReference>
<dbReference type="InterPro" id="IPR028082">
    <property type="entry name" value="Peripla_BP_I"/>
</dbReference>
<dbReference type="PROSITE" id="PS51318">
    <property type="entry name" value="TAT"/>
    <property type="match status" value="1"/>
</dbReference>
<comment type="similarity">
    <text evidence="1">Belongs to the leucine-binding protein family.</text>
</comment>
<dbReference type="InterPro" id="IPR051010">
    <property type="entry name" value="BCAA_transport"/>
</dbReference>
<dbReference type="InterPro" id="IPR028081">
    <property type="entry name" value="Leu-bd"/>
</dbReference>
<dbReference type="RefSeq" id="WP_179588319.1">
    <property type="nucleotide sequence ID" value="NZ_JACBYR010000001.1"/>
</dbReference>
<dbReference type="InterPro" id="IPR000709">
    <property type="entry name" value="Leu_Ile_Val-bd"/>
</dbReference>
<keyword evidence="8" id="KW-1185">Reference proteome</keyword>
<feature type="domain" description="Leucine-binding protein" evidence="6">
    <location>
        <begin position="37"/>
        <end position="375"/>
    </location>
</feature>
<comment type="caution">
    <text evidence="7">The sequence shown here is derived from an EMBL/GenBank/DDBJ whole genome shotgun (WGS) entry which is preliminary data.</text>
</comment>
<gene>
    <name evidence="7" type="ORF">FHW18_003921</name>
</gene>
<evidence type="ECO:0000256" key="1">
    <source>
        <dbReference type="ARBA" id="ARBA00010062"/>
    </source>
</evidence>
<evidence type="ECO:0000256" key="5">
    <source>
        <dbReference type="SAM" id="SignalP"/>
    </source>
</evidence>
<organism evidence="7 8">
    <name type="scientific">Pigmentiphaga litoralis</name>
    <dbReference type="NCBI Taxonomy" id="516702"/>
    <lineage>
        <taxon>Bacteria</taxon>
        <taxon>Pseudomonadati</taxon>
        <taxon>Pseudomonadota</taxon>
        <taxon>Betaproteobacteria</taxon>
        <taxon>Burkholderiales</taxon>
        <taxon>Alcaligenaceae</taxon>
        <taxon>Pigmentiphaga</taxon>
    </lineage>
</organism>
<proteinExistence type="inferred from homology"/>
<dbReference type="EMBL" id="JACBYR010000001">
    <property type="protein sequence ID" value="NYE84650.1"/>
    <property type="molecule type" value="Genomic_DNA"/>
</dbReference>
<name>A0A7Y9IX12_9BURK</name>
<evidence type="ECO:0000313" key="8">
    <source>
        <dbReference type="Proteomes" id="UP000542125"/>
    </source>
</evidence>
<evidence type="ECO:0000313" key="7">
    <source>
        <dbReference type="EMBL" id="NYE84650.1"/>
    </source>
</evidence>
<dbReference type="CDD" id="cd20013">
    <property type="entry name" value="PBP1_RPA0985_benzoate-like"/>
    <property type="match status" value="1"/>
</dbReference>
<sequence>MTTTSRLLRTTVLRALAALAFAATAAALPAHAADKVIRIGVVSEFSGTYASAGQSIESGLRAYLKLHGDQIEGKKVELVIRDTGGIAPETARRHAQELITRDKVDFLAGFNFTPNALAAAPVATTAKKPMLVFASTSIVTEKSPYIVRTSSTLAQTSAPMATWSARNGLKRVFTLVSDYGPGHDAEKAFKDAFKAAGGEIVGEIRMPVSSMDFSPFLQRARDAKADAIFVFVPGSEAAISFMKSYNERGFKQAGVKLIGTGDMTDDDSLQAIGDVALDTVTAHHYSAAHDSPQNKAFVQAVRDASKKRPNFHAVAAYDAMDVIYQALRKTKGDTNGDALIAAMKGLKVDSPRGPFTIDPATRDIVQDVYIRKVEKVGGELYNVEFDKVTAVKDPGKE</sequence>
<keyword evidence="3 5" id="KW-0732">Signal</keyword>
<evidence type="ECO:0000259" key="6">
    <source>
        <dbReference type="Pfam" id="PF13458"/>
    </source>
</evidence>
<dbReference type="SUPFAM" id="SSF53822">
    <property type="entry name" value="Periplasmic binding protein-like I"/>
    <property type="match status" value="1"/>
</dbReference>
<feature type="chain" id="PRO_5031420742" evidence="5">
    <location>
        <begin position="33"/>
        <end position="397"/>
    </location>
</feature>
<keyword evidence="2" id="KW-0813">Transport</keyword>
<evidence type="ECO:0000256" key="3">
    <source>
        <dbReference type="ARBA" id="ARBA00022729"/>
    </source>
</evidence>
<accession>A0A7Y9IX12</accession>
<protein>
    <submittedName>
        <fullName evidence="7">Branched-chain amino acid transport system substrate-binding protein</fullName>
    </submittedName>
</protein>
<dbReference type="GO" id="GO:0006865">
    <property type="term" value="P:amino acid transport"/>
    <property type="evidence" value="ECO:0007669"/>
    <property type="project" value="UniProtKB-KW"/>
</dbReference>